<sequence>MSATIEPKPIAQPTCPCFISFMDASARRCFLEVYTDGCDEPRLLQLEPTVKFHNVLRRFNEDGDLYWGDYRIDPETTPAAVGMQCGVDKANTLWFIPAFPRGDPCDASRVDSTAPLDSPPPVDTTEGPVLCPARGTSLPAHFDDCAAHWHISGHRAGRGAIIGEQMASSSAAPTQLWYPRPQLLSPEPPSRLRSAVKLPHTHAQRAPRMPTNPVEVEVGGSHHSGVRVDVLEAHSGKKIEPLRPPYTSPAPRVPSPPHFTIPVRRNAPVCIDSHILVDNTFDALKALQRELRDLSSEVRAMRLRDPLDSSSMTPMRQIVMRSPSMDAAMASPIRRLTTEPSVEELATELHDKQMHRLYKQRYLYLTHDFHV</sequence>
<evidence type="ECO:0000313" key="2">
    <source>
        <dbReference type="EMBL" id="GET91472.1"/>
    </source>
</evidence>
<comment type="caution">
    <text evidence="2">The sequence shown here is derived from an EMBL/GenBank/DDBJ whole genome shotgun (WGS) entry which is preliminary data.</text>
</comment>
<organism evidence="2 3">
    <name type="scientific">Leishmania tarentolae</name>
    <name type="common">Sauroleishmania tarentolae</name>
    <dbReference type="NCBI Taxonomy" id="5689"/>
    <lineage>
        <taxon>Eukaryota</taxon>
        <taxon>Discoba</taxon>
        <taxon>Euglenozoa</taxon>
        <taxon>Kinetoplastea</taxon>
        <taxon>Metakinetoplastina</taxon>
        <taxon>Trypanosomatida</taxon>
        <taxon>Trypanosomatidae</taxon>
        <taxon>Leishmaniinae</taxon>
        <taxon>Leishmania</taxon>
        <taxon>lizard Leishmania</taxon>
    </lineage>
</organism>
<protein>
    <submittedName>
        <fullName evidence="2">Uncharacterized protein</fullName>
    </submittedName>
</protein>
<dbReference type="Proteomes" id="UP000419144">
    <property type="component" value="Unassembled WGS sequence"/>
</dbReference>
<feature type="coiled-coil region" evidence="1">
    <location>
        <begin position="277"/>
        <end position="304"/>
    </location>
</feature>
<accession>A0A640KPQ1</accession>
<dbReference type="EMBL" id="BLBS01000048">
    <property type="protein sequence ID" value="GET91472.1"/>
    <property type="molecule type" value="Genomic_DNA"/>
</dbReference>
<dbReference type="AlphaFoldDB" id="A0A640KPQ1"/>
<keyword evidence="3" id="KW-1185">Reference proteome</keyword>
<name>A0A640KPQ1_LEITA</name>
<evidence type="ECO:0000256" key="1">
    <source>
        <dbReference type="SAM" id="Coils"/>
    </source>
</evidence>
<proteinExistence type="predicted"/>
<dbReference type="VEuPathDB" id="TriTrypDB:LtaPh_3214700"/>
<gene>
    <name evidence="2" type="ORF">LtaPh_3214700</name>
</gene>
<evidence type="ECO:0000313" key="3">
    <source>
        <dbReference type="Proteomes" id="UP000419144"/>
    </source>
</evidence>
<keyword evidence="1" id="KW-0175">Coiled coil</keyword>
<reference evidence="2" key="1">
    <citation type="submission" date="2019-11" db="EMBL/GenBank/DDBJ databases">
        <title>Leishmania tarentolae CDS.</title>
        <authorList>
            <person name="Goto Y."/>
            <person name="Yamagishi J."/>
        </authorList>
    </citation>
    <scope>NUCLEOTIDE SEQUENCE [LARGE SCALE GENOMIC DNA]</scope>
    <source>
        <strain evidence="2">Parrot Tar II</strain>
    </source>
</reference>
<dbReference type="OrthoDB" id="262896at2759"/>